<sequence length="55" mass="5746">MLNKPLAAVLVVAAVFLSACEKNNETYPVSGEQCGPKDPVQTLDADDCDILPAGI</sequence>
<dbReference type="AlphaFoldDB" id="A0A0P1E2P9"/>
<proteinExistence type="predicted"/>
<name>A0A0P1E2P9_9RHOB</name>
<feature type="signal peptide" evidence="1">
    <location>
        <begin position="1"/>
        <end position="19"/>
    </location>
</feature>
<dbReference type="Proteomes" id="UP000050786">
    <property type="component" value="Unassembled WGS sequence"/>
</dbReference>
<gene>
    <name evidence="2" type="ORF">RUM4293_01449</name>
</gene>
<evidence type="ECO:0000313" key="2">
    <source>
        <dbReference type="EMBL" id="CUH42561.1"/>
    </source>
</evidence>
<evidence type="ECO:0000313" key="3">
    <source>
        <dbReference type="Proteomes" id="UP000050786"/>
    </source>
</evidence>
<dbReference type="RefSeq" id="WP_186437396.1">
    <property type="nucleotide sequence ID" value="NZ_CANLTD010000007.1"/>
</dbReference>
<dbReference type="EMBL" id="CYPS01000022">
    <property type="protein sequence ID" value="CUH42561.1"/>
    <property type="molecule type" value="Genomic_DNA"/>
</dbReference>
<evidence type="ECO:0000256" key="1">
    <source>
        <dbReference type="SAM" id="SignalP"/>
    </source>
</evidence>
<protein>
    <submittedName>
        <fullName evidence="2">Uncharacterized protein</fullName>
    </submittedName>
</protein>
<organism evidence="2 3">
    <name type="scientific">Ruegeria atlantica</name>
    <dbReference type="NCBI Taxonomy" id="81569"/>
    <lineage>
        <taxon>Bacteria</taxon>
        <taxon>Pseudomonadati</taxon>
        <taxon>Pseudomonadota</taxon>
        <taxon>Alphaproteobacteria</taxon>
        <taxon>Rhodobacterales</taxon>
        <taxon>Roseobacteraceae</taxon>
        <taxon>Ruegeria</taxon>
    </lineage>
</organism>
<keyword evidence="3" id="KW-1185">Reference proteome</keyword>
<accession>A0A0P1E2P9</accession>
<dbReference type="PROSITE" id="PS51257">
    <property type="entry name" value="PROKAR_LIPOPROTEIN"/>
    <property type="match status" value="1"/>
</dbReference>
<keyword evidence="1" id="KW-0732">Signal</keyword>
<feature type="chain" id="PRO_5006061150" evidence="1">
    <location>
        <begin position="20"/>
        <end position="55"/>
    </location>
</feature>
<reference evidence="3" key="1">
    <citation type="submission" date="2015-09" db="EMBL/GenBank/DDBJ databases">
        <authorList>
            <person name="Rodrigo-Torres L."/>
            <person name="Arahal D.R."/>
        </authorList>
    </citation>
    <scope>NUCLEOTIDE SEQUENCE [LARGE SCALE GENOMIC DNA]</scope>
    <source>
        <strain evidence="3">CECT 4293</strain>
    </source>
</reference>